<evidence type="ECO:0000313" key="3">
    <source>
        <dbReference type="Proteomes" id="UP001235343"/>
    </source>
</evidence>
<dbReference type="SUPFAM" id="SSF53335">
    <property type="entry name" value="S-adenosyl-L-methionine-dependent methyltransferases"/>
    <property type="match status" value="1"/>
</dbReference>
<evidence type="ECO:0000259" key="1">
    <source>
        <dbReference type="Pfam" id="PF08241"/>
    </source>
</evidence>
<evidence type="ECO:0000313" key="2">
    <source>
        <dbReference type="EMBL" id="MDL4843171.1"/>
    </source>
</evidence>
<organism evidence="2 3">
    <name type="scientific">Aquibacillus rhizosphaerae</name>
    <dbReference type="NCBI Taxonomy" id="3051431"/>
    <lineage>
        <taxon>Bacteria</taxon>
        <taxon>Bacillati</taxon>
        <taxon>Bacillota</taxon>
        <taxon>Bacilli</taxon>
        <taxon>Bacillales</taxon>
        <taxon>Bacillaceae</taxon>
        <taxon>Aquibacillus</taxon>
    </lineage>
</organism>
<keyword evidence="2" id="KW-0489">Methyltransferase</keyword>
<dbReference type="CDD" id="cd02440">
    <property type="entry name" value="AdoMet_MTases"/>
    <property type="match status" value="1"/>
</dbReference>
<dbReference type="InterPro" id="IPR013216">
    <property type="entry name" value="Methyltransf_11"/>
</dbReference>
<dbReference type="GO" id="GO:0008168">
    <property type="term" value="F:methyltransferase activity"/>
    <property type="evidence" value="ECO:0007669"/>
    <property type="project" value="UniProtKB-KW"/>
</dbReference>
<dbReference type="EMBL" id="JASTZU010000063">
    <property type="protein sequence ID" value="MDL4843171.1"/>
    <property type="molecule type" value="Genomic_DNA"/>
</dbReference>
<accession>A0ABT7LF34</accession>
<keyword evidence="2" id="KW-0808">Transferase</keyword>
<dbReference type="InterPro" id="IPR029063">
    <property type="entry name" value="SAM-dependent_MTases_sf"/>
</dbReference>
<proteinExistence type="predicted"/>
<feature type="domain" description="Methyltransferase type 11" evidence="1">
    <location>
        <begin position="53"/>
        <end position="143"/>
    </location>
</feature>
<reference evidence="2 3" key="1">
    <citation type="submission" date="2023-06" db="EMBL/GenBank/DDBJ databases">
        <title>Aquibacillus rhizosphaerae LR5S19.</title>
        <authorList>
            <person name="Sun J.-Q."/>
        </authorList>
    </citation>
    <scope>NUCLEOTIDE SEQUENCE [LARGE SCALE GENOMIC DNA]</scope>
    <source>
        <strain evidence="2 3">LR5S19</strain>
    </source>
</reference>
<protein>
    <submittedName>
        <fullName evidence="2">Class I SAM-dependent methyltransferase</fullName>
    </submittedName>
</protein>
<sequence length="226" mass="26130">MSSFDWHQKAREQWDEKAEFWNQSSKGMWENGSRKTIIPFIEKHMPKGRYIADLGCGDGFGSLKLYQAGYRVVGIDLSKEMIERAKKESEHNQLAFVEGDLTSLPFKNETFSGLMAVNSIEWTEKPLKALNEMHRVLKKDHLLCLGLLGPTAAPRSNSYQRLYESSVICNTMMPWEFEQLAKENGWEVIDSLGVYKQGVREELIKDLPSDLKQALTFMWLFMIRKL</sequence>
<keyword evidence="3" id="KW-1185">Reference proteome</keyword>
<gene>
    <name evidence="2" type="ORF">QQS35_22290</name>
</gene>
<dbReference type="Gene3D" id="3.40.50.150">
    <property type="entry name" value="Vaccinia Virus protein VP39"/>
    <property type="match status" value="1"/>
</dbReference>
<dbReference type="PANTHER" id="PTHR43861">
    <property type="entry name" value="TRANS-ACONITATE 2-METHYLTRANSFERASE-RELATED"/>
    <property type="match status" value="1"/>
</dbReference>
<dbReference type="GO" id="GO:0032259">
    <property type="term" value="P:methylation"/>
    <property type="evidence" value="ECO:0007669"/>
    <property type="project" value="UniProtKB-KW"/>
</dbReference>
<dbReference type="PANTHER" id="PTHR43861:SF1">
    <property type="entry name" value="TRANS-ACONITATE 2-METHYLTRANSFERASE"/>
    <property type="match status" value="1"/>
</dbReference>
<comment type="caution">
    <text evidence="2">The sequence shown here is derived from an EMBL/GenBank/DDBJ whole genome shotgun (WGS) entry which is preliminary data.</text>
</comment>
<dbReference type="RefSeq" id="WP_285934468.1">
    <property type="nucleotide sequence ID" value="NZ_JASTZU010000063.1"/>
</dbReference>
<dbReference type="Pfam" id="PF08241">
    <property type="entry name" value="Methyltransf_11"/>
    <property type="match status" value="1"/>
</dbReference>
<dbReference type="Proteomes" id="UP001235343">
    <property type="component" value="Unassembled WGS sequence"/>
</dbReference>
<name>A0ABT7LF34_9BACI</name>